<feature type="region of interest" description="Disordered" evidence="2">
    <location>
        <begin position="270"/>
        <end position="302"/>
    </location>
</feature>
<dbReference type="SUPFAM" id="SSF55856">
    <property type="entry name" value="Cytochrome b5-like heme/steroid binding domain"/>
    <property type="match status" value="1"/>
</dbReference>
<dbReference type="AlphaFoldDB" id="A0A7M7KN21"/>
<accession>A0A7M7KN21</accession>
<dbReference type="SMART" id="SM01117">
    <property type="entry name" value="Cyt-b5"/>
    <property type="match status" value="1"/>
</dbReference>
<dbReference type="InterPro" id="IPR001199">
    <property type="entry name" value="Cyt_B5-like_heme/steroid-bd"/>
</dbReference>
<organism evidence="5 6">
    <name type="scientific">Varroa destructor</name>
    <name type="common">Honeybee mite</name>
    <dbReference type="NCBI Taxonomy" id="109461"/>
    <lineage>
        <taxon>Eukaryota</taxon>
        <taxon>Metazoa</taxon>
        <taxon>Ecdysozoa</taxon>
        <taxon>Arthropoda</taxon>
        <taxon>Chelicerata</taxon>
        <taxon>Arachnida</taxon>
        <taxon>Acari</taxon>
        <taxon>Parasitiformes</taxon>
        <taxon>Mesostigmata</taxon>
        <taxon>Gamasina</taxon>
        <taxon>Dermanyssoidea</taxon>
        <taxon>Varroidae</taxon>
        <taxon>Varroa</taxon>
    </lineage>
</organism>
<reference evidence="5" key="1">
    <citation type="submission" date="2021-01" db="UniProtKB">
        <authorList>
            <consortium name="EnsemblMetazoa"/>
        </authorList>
    </citation>
    <scope>IDENTIFICATION</scope>
</reference>
<dbReference type="EnsemblMetazoa" id="XM_022812474">
    <property type="protein sequence ID" value="XP_022668209"/>
    <property type="gene ID" value="LOC111253293"/>
</dbReference>
<dbReference type="KEGG" id="vde:111253293"/>
<dbReference type="InterPro" id="IPR050577">
    <property type="entry name" value="MAPR/NEUFC/NENF-like"/>
</dbReference>
<dbReference type="OMA" id="GHKHYGP"/>
<dbReference type="PANTHER" id="PTHR10281">
    <property type="entry name" value="MEMBRANE-ASSOCIATED PROGESTERONE RECEPTOR COMPONENT-RELATED"/>
    <property type="match status" value="1"/>
</dbReference>
<evidence type="ECO:0000256" key="3">
    <source>
        <dbReference type="SAM" id="Phobius"/>
    </source>
</evidence>
<dbReference type="Pfam" id="PF00173">
    <property type="entry name" value="Cyt-b5"/>
    <property type="match status" value="1"/>
</dbReference>
<sequence length="302" mass="33947">MAFDVAATMSRKVCDTWFYAILICSVGVSLYYYYPEVQNRFPQATAILEMHYKKITSQFVSSMQPYVPLLRSISLPPGMFNADTLARYDGKTGSKGLYLALLGKVYDVEKGAKYYREGGSYSFFAGKDASRAYITGDFSDTGLTDDLTGLSEESVAGLANWIEMYHKDYPYMGKLVGRYYTITGEKTAELRRIEELLSRAQAVKDKEDEQKKMFPPCNSEFNTKTGHRVWCSNQSGGIERSWDGVPRRFHPPGMSQERCVCVRTTGAPYDNPSATTNNGDLSNPNLKEYPNCEPSSKSCKLK</sequence>
<feature type="compositionally biased region" description="Polar residues" evidence="2">
    <location>
        <begin position="293"/>
        <end position="302"/>
    </location>
</feature>
<feature type="domain" description="Cytochrome b5 heme-binding" evidence="4">
    <location>
        <begin position="80"/>
        <end position="176"/>
    </location>
</feature>
<dbReference type="Proteomes" id="UP000594260">
    <property type="component" value="Unplaced"/>
</dbReference>
<dbReference type="Gene3D" id="3.10.120.10">
    <property type="entry name" value="Cytochrome b5-like heme/steroid binding domain"/>
    <property type="match status" value="1"/>
</dbReference>
<keyword evidence="3" id="KW-0812">Transmembrane</keyword>
<evidence type="ECO:0000256" key="2">
    <source>
        <dbReference type="SAM" id="MobiDB-lite"/>
    </source>
</evidence>
<proteinExistence type="inferred from homology"/>
<evidence type="ECO:0000313" key="5">
    <source>
        <dbReference type="EnsemblMetazoa" id="XP_022668209"/>
    </source>
</evidence>
<dbReference type="GO" id="GO:0016020">
    <property type="term" value="C:membrane"/>
    <property type="evidence" value="ECO:0007669"/>
    <property type="project" value="TreeGrafter"/>
</dbReference>
<dbReference type="InParanoid" id="A0A7M7KN21"/>
<keyword evidence="3" id="KW-1133">Transmembrane helix</keyword>
<name>A0A7M7KN21_VARDE</name>
<comment type="similarity">
    <text evidence="1">Belongs to the cytochrome b5 family. MAPR subfamily.</text>
</comment>
<dbReference type="GeneID" id="111253293"/>
<dbReference type="OrthoDB" id="10257697at2759"/>
<dbReference type="InterPro" id="IPR036400">
    <property type="entry name" value="Cyt_B5-like_heme/steroid_sf"/>
</dbReference>
<evidence type="ECO:0000259" key="4">
    <source>
        <dbReference type="SMART" id="SM01117"/>
    </source>
</evidence>
<feature type="transmembrane region" description="Helical" evidence="3">
    <location>
        <begin position="16"/>
        <end position="34"/>
    </location>
</feature>
<dbReference type="GO" id="GO:0012505">
    <property type="term" value="C:endomembrane system"/>
    <property type="evidence" value="ECO:0007669"/>
    <property type="project" value="TreeGrafter"/>
</dbReference>
<dbReference type="PANTHER" id="PTHR10281:SF4">
    <property type="entry name" value="NEUFERRICIN"/>
    <property type="match status" value="1"/>
</dbReference>
<keyword evidence="6" id="KW-1185">Reference proteome</keyword>
<keyword evidence="3" id="KW-0472">Membrane</keyword>
<dbReference type="RefSeq" id="XP_022668209.1">
    <property type="nucleotide sequence ID" value="XM_022812474.1"/>
</dbReference>
<protein>
    <recommendedName>
        <fullName evidence="4">Cytochrome b5 heme-binding domain-containing protein</fullName>
    </recommendedName>
</protein>
<evidence type="ECO:0000256" key="1">
    <source>
        <dbReference type="ARBA" id="ARBA00038357"/>
    </source>
</evidence>
<evidence type="ECO:0000313" key="6">
    <source>
        <dbReference type="Proteomes" id="UP000594260"/>
    </source>
</evidence>
<feature type="compositionally biased region" description="Polar residues" evidence="2">
    <location>
        <begin position="272"/>
        <end position="285"/>
    </location>
</feature>
<dbReference type="FunCoup" id="A0A7M7KN21">
    <property type="interactions" value="658"/>
</dbReference>